<feature type="compositionally biased region" description="Basic and acidic residues" evidence="2">
    <location>
        <begin position="1042"/>
        <end position="1051"/>
    </location>
</feature>
<evidence type="ECO:0000256" key="1">
    <source>
        <dbReference type="ARBA" id="ARBA00008601"/>
    </source>
</evidence>
<feature type="compositionally biased region" description="Acidic residues" evidence="2">
    <location>
        <begin position="873"/>
        <end position="883"/>
    </location>
</feature>
<sequence length="1101" mass="123024">MATPDEGEQVVQDEEQEASVRDVQAHYLRCPSPSRLSTASDRFSTMTDRFSMISGFSNSDSIFMEPIHLSSAIAAKKIISEELPQKEVRISPYPESLLETPEQLMVEDLYNRVKDMMDDRSPYNTPCVLDIQRALVKDHLEAPFNPVDEVWPNIFIGEKSVAVNKARLKRMGITHILNAAHGTGVYTGQAFYSGMNITYMGIEVDDFSEADISPHFRTTAEFLDEALLTHKGKVLVDSMMGVSRSAILVAAYLMIFHEMTIVEALTEIRKKRAINPNEGFIKQLRQLNENLLEERDDDDTLSQCSVIDTHAQVQEEEESVMGVKAHSIMMEEEEDAASVMSSVASSAAAAAVKAGLLGGRSETGAASSADNAELPGRGAEDEEDDDVDSMVREWQRRNERYQSEDWWEAQLMCEDDGESLPGENGRKFIPKPDDLESVTSEEVRAMKETLEKRCRRRTFDTASTTSCSSYSDLWKERLREIEEQAASRYKAREEEESKHSSKKIDEDLESLMSDSSSIYNFCKKNKETLSPLERWRVKRVHYGWNKNRDDGDTGSVLSGAGSSKGDAEEPVPNLEDVNLTAYQTWKLKQQKKYGGDEDKDELLEMSRVADSNTAKRRQRREELLERTRKTLEESQSVCGWDAASGNSIPLSAFCAGAFPAQSVANDDNMSMLSGRSSVRSSQASSLHSQPPVLPIQLPPMPALQTPDGEPMVNIAAIQNWISNVVVETLMQKQGDMVEGSALSVDLGRSTGRGSVLGSVRGVDDDKVSMLSGTSYSSVRSRNRPESVLSAGGLSKSSSDFAEYGKASRKNKITTTSVPLYSLFADTVNLSKLDSMDKDIKAEMSSKIATYEKKKIAEDNKRSTLFKKKKAKEESEEDESEEFEAAFKTPASTTNKYSSSTMTNSSERPKIKRDYGLSGRLNLSGIEREKACSIDEWLKNVRPPAKRAEPVGEEDTTVPEHMDGAFARPSALTDTSRRKFTDLSDDDDYGNDDDVMSSMSRYSPNAGYSNFGRSESPPPRYQARSYTARAGHNLNLQSDTEETERRGRNRNVEDEDDEDVNAYLSQIRQRCRERAQRELEENDDEVLAAWRKQEEAKSASHS</sequence>
<feature type="region of interest" description="Disordered" evidence="2">
    <location>
        <begin position="942"/>
        <end position="1061"/>
    </location>
</feature>
<dbReference type="Gene3D" id="3.90.190.10">
    <property type="entry name" value="Protein tyrosine phosphatase superfamily"/>
    <property type="match status" value="1"/>
</dbReference>
<protein>
    <recommendedName>
        <fullName evidence="7">Inactive dual specificity phosphatase 27</fullName>
    </recommendedName>
</protein>
<evidence type="ECO:0008006" key="7">
    <source>
        <dbReference type="Google" id="ProtNLM"/>
    </source>
</evidence>
<name>A0ABD1JL06_9TELE</name>
<evidence type="ECO:0000259" key="3">
    <source>
        <dbReference type="PROSITE" id="PS50054"/>
    </source>
</evidence>
<dbReference type="PRINTS" id="PR01908">
    <property type="entry name" value="ADSPHPHTASE"/>
</dbReference>
<dbReference type="EMBL" id="JBHFQA010000014">
    <property type="protein sequence ID" value="KAL2087421.1"/>
    <property type="molecule type" value="Genomic_DNA"/>
</dbReference>
<evidence type="ECO:0000259" key="4">
    <source>
        <dbReference type="PROSITE" id="PS50056"/>
    </source>
</evidence>
<dbReference type="PRINTS" id="PR01909">
    <property type="entry name" value="ADSPHPHTASEA"/>
</dbReference>
<evidence type="ECO:0000256" key="2">
    <source>
        <dbReference type="SAM" id="MobiDB-lite"/>
    </source>
</evidence>
<evidence type="ECO:0000313" key="6">
    <source>
        <dbReference type="Proteomes" id="UP001591681"/>
    </source>
</evidence>
<dbReference type="Proteomes" id="UP001591681">
    <property type="component" value="Unassembled WGS sequence"/>
</dbReference>
<dbReference type="SUPFAM" id="SSF52799">
    <property type="entry name" value="(Phosphotyrosine protein) phosphatases II"/>
    <property type="match status" value="1"/>
</dbReference>
<feature type="domain" description="Tyrosine-protein phosphatase" evidence="3">
    <location>
        <begin position="145"/>
        <end position="293"/>
    </location>
</feature>
<dbReference type="AlphaFoldDB" id="A0ABD1JL06"/>
<evidence type="ECO:0000313" key="5">
    <source>
        <dbReference type="EMBL" id="KAL2087421.1"/>
    </source>
</evidence>
<feature type="compositionally biased region" description="Polar residues" evidence="2">
    <location>
        <begin position="889"/>
        <end position="905"/>
    </location>
</feature>
<dbReference type="InterPro" id="IPR000340">
    <property type="entry name" value="Dual-sp_phosphatase_cat-dom"/>
</dbReference>
<dbReference type="Pfam" id="PF00782">
    <property type="entry name" value="DSPc"/>
    <property type="match status" value="1"/>
</dbReference>
<organism evidence="5 6">
    <name type="scientific">Coilia grayii</name>
    <name type="common">Gray's grenadier anchovy</name>
    <dbReference type="NCBI Taxonomy" id="363190"/>
    <lineage>
        <taxon>Eukaryota</taxon>
        <taxon>Metazoa</taxon>
        <taxon>Chordata</taxon>
        <taxon>Craniata</taxon>
        <taxon>Vertebrata</taxon>
        <taxon>Euteleostomi</taxon>
        <taxon>Actinopterygii</taxon>
        <taxon>Neopterygii</taxon>
        <taxon>Teleostei</taxon>
        <taxon>Clupei</taxon>
        <taxon>Clupeiformes</taxon>
        <taxon>Clupeoidei</taxon>
        <taxon>Engraulidae</taxon>
        <taxon>Coilinae</taxon>
        <taxon>Coilia</taxon>
    </lineage>
</organism>
<feature type="region of interest" description="Disordered" evidence="2">
    <location>
        <begin position="866"/>
        <end position="912"/>
    </location>
</feature>
<dbReference type="SMART" id="SM00195">
    <property type="entry name" value="DSPc"/>
    <property type="match status" value="1"/>
</dbReference>
<dbReference type="InterPro" id="IPR020405">
    <property type="entry name" value="Atypical_DUSP_subfamA"/>
</dbReference>
<comment type="similarity">
    <text evidence="1">Belongs to the protein-tyrosine phosphatase family. Non-receptor class dual specificity subfamily.</text>
</comment>
<gene>
    <name evidence="5" type="ORF">ACEWY4_016249</name>
</gene>
<feature type="domain" description="Tyrosine specific protein phosphatases" evidence="4">
    <location>
        <begin position="214"/>
        <end position="272"/>
    </location>
</feature>
<dbReference type="PROSITE" id="PS50054">
    <property type="entry name" value="TYR_PHOSPHATASE_DUAL"/>
    <property type="match status" value="1"/>
</dbReference>
<dbReference type="PROSITE" id="PS50056">
    <property type="entry name" value="TYR_PHOSPHATASE_2"/>
    <property type="match status" value="1"/>
</dbReference>
<feature type="region of interest" description="Disordered" evidence="2">
    <location>
        <begin position="1"/>
        <end position="21"/>
    </location>
</feature>
<dbReference type="PANTHER" id="PTHR45682">
    <property type="entry name" value="AGAP008228-PA"/>
    <property type="match status" value="1"/>
</dbReference>
<reference evidence="5 6" key="1">
    <citation type="submission" date="2024-09" db="EMBL/GenBank/DDBJ databases">
        <title>A chromosome-level genome assembly of Gray's grenadier anchovy, Coilia grayii.</title>
        <authorList>
            <person name="Fu Z."/>
        </authorList>
    </citation>
    <scope>NUCLEOTIDE SEQUENCE [LARGE SCALE GENOMIC DNA]</scope>
    <source>
        <strain evidence="5">G4</strain>
        <tissue evidence="5">Muscle</tissue>
    </source>
</reference>
<proteinExistence type="inferred from homology"/>
<feature type="region of interest" description="Disordered" evidence="2">
    <location>
        <begin position="360"/>
        <end position="387"/>
    </location>
</feature>
<feature type="compositionally biased region" description="Low complexity" evidence="2">
    <location>
        <begin position="673"/>
        <end position="690"/>
    </location>
</feature>
<dbReference type="InterPro" id="IPR029021">
    <property type="entry name" value="Prot-tyrosine_phosphatase-like"/>
</dbReference>
<dbReference type="InterPro" id="IPR000387">
    <property type="entry name" value="Tyr_Pase_dom"/>
</dbReference>
<feature type="compositionally biased region" description="Polar residues" evidence="2">
    <location>
        <begin position="996"/>
        <end position="1012"/>
    </location>
</feature>
<feature type="compositionally biased region" description="Acidic residues" evidence="2">
    <location>
        <begin position="982"/>
        <end position="994"/>
    </location>
</feature>
<feature type="region of interest" description="Disordered" evidence="2">
    <location>
        <begin position="548"/>
        <end position="575"/>
    </location>
</feature>
<feature type="compositionally biased region" description="Acidic residues" evidence="2">
    <location>
        <begin position="1"/>
        <end position="17"/>
    </location>
</feature>
<accession>A0ABD1JL06</accession>
<comment type="caution">
    <text evidence="5">The sequence shown here is derived from an EMBL/GenBank/DDBJ whole genome shotgun (WGS) entry which is preliminary data.</text>
</comment>
<dbReference type="InterPro" id="IPR020422">
    <property type="entry name" value="TYR_PHOSPHATASE_DUAL_dom"/>
</dbReference>
<feature type="region of interest" description="Disordered" evidence="2">
    <location>
        <begin position="673"/>
        <end position="692"/>
    </location>
</feature>
<dbReference type="PANTHER" id="PTHR45682:SF4">
    <property type="entry name" value="SERINE_THREONINE_TYROSINE-INTERACTING-LIKE PROTEIN 2"/>
    <property type="match status" value="1"/>
</dbReference>
<keyword evidence="6" id="KW-1185">Reference proteome</keyword>